<feature type="domain" description="T20D4.11-like" evidence="1">
    <location>
        <begin position="21"/>
        <end position="127"/>
    </location>
</feature>
<evidence type="ECO:0000313" key="2">
    <source>
        <dbReference type="Proteomes" id="UP000095282"/>
    </source>
</evidence>
<dbReference type="Pfam" id="PF01579">
    <property type="entry name" value="DUF19"/>
    <property type="match status" value="1"/>
</dbReference>
<sequence length="139" mass="15858">MKNILHNLKLEQKKFGNVTIANMELFYEMCIDTTNCMETIILPDFLKSLVGIGTMFLKSACDEYGFNVGPFSKCIEKTKFDLTTLRNTTIGQEKPKCELSDGEFSELQKIIQEKCGDESVKDLVKNEDRVRLLSCNDNK</sequence>
<accession>A0A1I7UL08</accession>
<dbReference type="WBParaSite" id="Csp11.Scaffold630.g17008.t1">
    <property type="protein sequence ID" value="Csp11.Scaffold630.g17008.t1"/>
    <property type="gene ID" value="Csp11.Scaffold630.g17008"/>
</dbReference>
<keyword evidence="2" id="KW-1185">Reference proteome</keyword>
<evidence type="ECO:0000259" key="1">
    <source>
        <dbReference type="Pfam" id="PF01579"/>
    </source>
</evidence>
<dbReference type="STRING" id="1561998.A0A1I7UL08"/>
<proteinExistence type="predicted"/>
<dbReference type="Proteomes" id="UP000095282">
    <property type="component" value="Unplaced"/>
</dbReference>
<dbReference type="eggNOG" id="ENOG502TI2Q">
    <property type="taxonomic scope" value="Eukaryota"/>
</dbReference>
<dbReference type="AlphaFoldDB" id="A0A1I7UL08"/>
<reference evidence="3" key="1">
    <citation type="submission" date="2016-11" db="UniProtKB">
        <authorList>
            <consortium name="WormBaseParasite"/>
        </authorList>
    </citation>
    <scope>IDENTIFICATION</scope>
</reference>
<protein>
    <submittedName>
        <fullName evidence="3">DUF19 domain-containing protein</fullName>
    </submittedName>
</protein>
<name>A0A1I7UL08_9PELO</name>
<evidence type="ECO:0000313" key="3">
    <source>
        <dbReference type="WBParaSite" id="Csp11.Scaffold630.g17008.t1"/>
    </source>
</evidence>
<organism evidence="2 3">
    <name type="scientific">Caenorhabditis tropicalis</name>
    <dbReference type="NCBI Taxonomy" id="1561998"/>
    <lineage>
        <taxon>Eukaryota</taxon>
        <taxon>Metazoa</taxon>
        <taxon>Ecdysozoa</taxon>
        <taxon>Nematoda</taxon>
        <taxon>Chromadorea</taxon>
        <taxon>Rhabditida</taxon>
        <taxon>Rhabditina</taxon>
        <taxon>Rhabditomorpha</taxon>
        <taxon>Rhabditoidea</taxon>
        <taxon>Rhabditidae</taxon>
        <taxon>Peloderinae</taxon>
        <taxon>Caenorhabditis</taxon>
    </lineage>
</organism>
<dbReference type="InterPro" id="IPR002542">
    <property type="entry name" value="T20D4.11-like_dom"/>
</dbReference>